<organism evidence="5 6">
    <name type="scientific">Pseudocercospora fijiensis (strain CIRAD86)</name>
    <name type="common">Black leaf streak disease fungus</name>
    <name type="synonym">Mycosphaerella fijiensis</name>
    <dbReference type="NCBI Taxonomy" id="383855"/>
    <lineage>
        <taxon>Eukaryota</taxon>
        <taxon>Fungi</taxon>
        <taxon>Dikarya</taxon>
        <taxon>Ascomycota</taxon>
        <taxon>Pezizomycotina</taxon>
        <taxon>Dothideomycetes</taxon>
        <taxon>Dothideomycetidae</taxon>
        <taxon>Mycosphaerellales</taxon>
        <taxon>Mycosphaerellaceae</taxon>
        <taxon>Pseudocercospora</taxon>
    </lineage>
</organism>
<dbReference type="OrthoDB" id="3624293at2759"/>
<keyword evidence="6" id="KW-1185">Reference proteome</keyword>
<accession>N1Q851</accession>
<dbReference type="Gene3D" id="1.10.630.10">
    <property type="entry name" value="Cytochrome P450"/>
    <property type="match status" value="1"/>
</dbReference>
<dbReference type="InterPro" id="IPR050529">
    <property type="entry name" value="CYP450_sterol_14alpha_dmase"/>
</dbReference>
<comment type="similarity">
    <text evidence="1">Belongs to the cytochrome P450 family.</text>
</comment>
<dbReference type="GeneID" id="19341195"/>
<evidence type="ECO:0008006" key="7">
    <source>
        <dbReference type="Google" id="ProtNLM"/>
    </source>
</evidence>
<dbReference type="AlphaFoldDB" id="N1Q851"/>
<dbReference type="GO" id="GO:0008395">
    <property type="term" value="F:steroid hydroxylase activity"/>
    <property type="evidence" value="ECO:0007669"/>
    <property type="project" value="TreeGrafter"/>
</dbReference>
<dbReference type="RefSeq" id="XP_007920451.1">
    <property type="nucleotide sequence ID" value="XM_007922260.1"/>
</dbReference>
<evidence type="ECO:0000256" key="1">
    <source>
        <dbReference type="ARBA" id="ARBA00010617"/>
    </source>
</evidence>
<dbReference type="InterPro" id="IPR036396">
    <property type="entry name" value="Cyt_P450_sf"/>
</dbReference>
<name>N1Q851_PSEFD</name>
<sequence>MFNCFNWPVPVWLSTRIIPAARQTAAARKALYDLLLSWYQSGGLKTASEEMKAIVTVFERAKSPPDVGTKFLNMMMIAFLANTPETLGWLMMYLVQAPELFKVIKAECDALGESLVTLNFKSATPHLYSAFFETFRMYVFTGTPATVTKPCTLPGMGDHVFQPGDILHSFAEACAMDVEIYGSDVEYWKGHRFVGEGEALLKYDLTFGLGRSQLCMLAARMIKTFDFSDPFISEKLSFKDPDFVVHKPAEAGKAKIIDLDGSIKEVLHPGNKSDQGLPGMTASNIPLNDFACKLTPRC</sequence>
<reference evidence="5 6" key="1">
    <citation type="journal article" date="2012" name="PLoS Pathog.">
        <title>Diverse lifestyles and strategies of plant pathogenesis encoded in the genomes of eighteen Dothideomycetes fungi.</title>
        <authorList>
            <person name="Ohm R.A."/>
            <person name="Feau N."/>
            <person name="Henrissat B."/>
            <person name="Schoch C.L."/>
            <person name="Horwitz B.A."/>
            <person name="Barry K.W."/>
            <person name="Condon B.J."/>
            <person name="Copeland A.C."/>
            <person name="Dhillon B."/>
            <person name="Glaser F."/>
            <person name="Hesse C.N."/>
            <person name="Kosti I."/>
            <person name="LaButti K."/>
            <person name="Lindquist E.A."/>
            <person name="Lucas S."/>
            <person name="Salamov A.A."/>
            <person name="Bradshaw R.E."/>
            <person name="Ciuffetti L."/>
            <person name="Hamelin R.C."/>
            <person name="Kema G.H.J."/>
            <person name="Lawrence C."/>
            <person name="Scott J.A."/>
            <person name="Spatafora J.W."/>
            <person name="Turgeon B.G."/>
            <person name="de Wit P.J.G.M."/>
            <person name="Zhong S."/>
            <person name="Goodwin S.B."/>
            <person name="Grigoriev I.V."/>
        </authorList>
    </citation>
    <scope>NUCLEOTIDE SEQUENCE [LARGE SCALE GENOMIC DNA]</scope>
    <source>
        <strain evidence="5 6">CIRAD86</strain>
    </source>
</reference>
<protein>
    <recommendedName>
        <fullName evidence="7">Cytochrome P450 monooxygenase</fullName>
    </recommendedName>
</protein>
<dbReference type="Proteomes" id="UP000016932">
    <property type="component" value="Unassembled WGS sequence"/>
</dbReference>
<keyword evidence="4" id="KW-0408">Iron</keyword>
<proteinExistence type="inferred from homology"/>
<evidence type="ECO:0000313" key="5">
    <source>
        <dbReference type="EMBL" id="EME88999.1"/>
    </source>
</evidence>
<evidence type="ECO:0000256" key="3">
    <source>
        <dbReference type="ARBA" id="ARBA00022723"/>
    </source>
</evidence>
<dbReference type="HOGENOM" id="CLU_1012538_0_0_1"/>
<evidence type="ECO:0000256" key="4">
    <source>
        <dbReference type="ARBA" id="ARBA00023004"/>
    </source>
</evidence>
<dbReference type="GO" id="GO:0016705">
    <property type="term" value="F:oxidoreductase activity, acting on paired donors, with incorporation or reduction of molecular oxygen"/>
    <property type="evidence" value="ECO:0007669"/>
    <property type="project" value="InterPro"/>
</dbReference>
<dbReference type="EMBL" id="KB446555">
    <property type="protein sequence ID" value="EME88999.1"/>
    <property type="molecule type" value="Genomic_DNA"/>
</dbReference>
<keyword evidence="2" id="KW-0349">Heme</keyword>
<dbReference type="GO" id="GO:0020037">
    <property type="term" value="F:heme binding"/>
    <property type="evidence" value="ECO:0007669"/>
    <property type="project" value="InterPro"/>
</dbReference>
<dbReference type="GO" id="GO:0005506">
    <property type="term" value="F:iron ion binding"/>
    <property type="evidence" value="ECO:0007669"/>
    <property type="project" value="InterPro"/>
</dbReference>
<evidence type="ECO:0000313" key="6">
    <source>
        <dbReference type="Proteomes" id="UP000016932"/>
    </source>
</evidence>
<evidence type="ECO:0000256" key="2">
    <source>
        <dbReference type="ARBA" id="ARBA00022617"/>
    </source>
</evidence>
<keyword evidence="3" id="KW-0479">Metal-binding</keyword>
<dbReference type="SUPFAM" id="SSF48264">
    <property type="entry name" value="Cytochrome P450"/>
    <property type="match status" value="1"/>
</dbReference>
<gene>
    <name evidence="5" type="ORF">MYCFIDRAFT_76378</name>
</gene>
<dbReference type="VEuPathDB" id="FungiDB:MYCFIDRAFT_76378"/>
<dbReference type="PANTHER" id="PTHR24304">
    <property type="entry name" value="CYTOCHROME P450 FAMILY 7"/>
    <property type="match status" value="1"/>
</dbReference>
<dbReference type="KEGG" id="pfj:MYCFIDRAFT_76378"/>
<dbReference type="eggNOG" id="KOG0684">
    <property type="taxonomic scope" value="Eukaryota"/>
</dbReference>
<dbReference type="PANTHER" id="PTHR24304:SF2">
    <property type="entry name" value="24-HYDROXYCHOLESTEROL 7-ALPHA-HYDROXYLASE"/>
    <property type="match status" value="1"/>
</dbReference>